<dbReference type="CDD" id="cd05399">
    <property type="entry name" value="NT_Rel-Spo_like"/>
    <property type="match status" value="1"/>
</dbReference>
<dbReference type="Gene3D" id="3.30.460.10">
    <property type="entry name" value="Beta Polymerase, domain 2"/>
    <property type="match status" value="1"/>
</dbReference>
<dbReference type="GO" id="GO:0015969">
    <property type="term" value="P:guanosine tetraphosphate metabolic process"/>
    <property type="evidence" value="ECO:0007669"/>
    <property type="project" value="InterPro"/>
</dbReference>
<dbReference type="AlphaFoldDB" id="A0A2P2C2N0"/>
<evidence type="ECO:0000313" key="2">
    <source>
        <dbReference type="EMBL" id="CUR54982.1"/>
    </source>
</evidence>
<dbReference type="PANTHER" id="PTHR41773:SF1">
    <property type="entry name" value="RELA_SPOT DOMAIN-CONTAINING PROTEIN"/>
    <property type="match status" value="1"/>
</dbReference>
<dbReference type="InterPro" id="IPR043519">
    <property type="entry name" value="NT_sf"/>
</dbReference>
<evidence type="ECO:0000259" key="1">
    <source>
        <dbReference type="SMART" id="SM00954"/>
    </source>
</evidence>
<accession>A0A2P2C2N0</accession>
<proteinExistence type="predicted"/>
<organism evidence="2">
    <name type="scientific">metagenome</name>
    <dbReference type="NCBI Taxonomy" id="256318"/>
    <lineage>
        <taxon>unclassified sequences</taxon>
        <taxon>metagenomes</taxon>
    </lineage>
</organism>
<dbReference type="SMART" id="SM00954">
    <property type="entry name" value="RelA_SpoT"/>
    <property type="match status" value="1"/>
</dbReference>
<dbReference type="PANTHER" id="PTHR41773">
    <property type="entry name" value="GTP PYROPHOSPHATASE-RELATED"/>
    <property type="match status" value="1"/>
</dbReference>
<gene>
    <name evidence="2" type="ORF">NOCA2220173</name>
</gene>
<dbReference type="SUPFAM" id="SSF81301">
    <property type="entry name" value="Nucleotidyltransferase"/>
    <property type="match status" value="1"/>
</dbReference>
<reference evidence="2" key="1">
    <citation type="submission" date="2015-08" db="EMBL/GenBank/DDBJ databases">
        <authorList>
            <person name="Babu N.S."/>
            <person name="Beckwith C.J."/>
            <person name="Beseler K.G."/>
            <person name="Brison A."/>
            <person name="Carone J.V."/>
            <person name="Caskin T.P."/>
            <person name="Diamond M."/>
            <person name="Durham M.E."/>
            <person name="Foxe J.M."/>
            <person name="Go M."/>
            <person name="Henderson B.A."/>
            <person name="Jones I.B."/>
            <person name="McGettigan J.A."/>
            <person name="Micheletti S.J."/>
            <person name="Nasrallah M.E."/>
            <person name="Ortiz D."/>
            <person name="Piller C.R."/>
            <person name="Privatt S.R."/>
            <person name="Schneider S.L."/>
            <person name="Sharp S."/>
            <person name="Smith T.C."/>
            <person name="Stanton J.D."/>
            <person name="Ullery H.E."/>
            <person name="Wilson R.J."/>
            <person name="Serrano M.G."/>
            <person name="Buck G."/>
            <person name="Lee V."/>
            <person name="Wang Y."/>
            <person name="Carvalho R."/>
            <person name="Voegtly L."/>
            <person name="Shi R."/>
            <person name="Duckworth R."/>
            <person name="Johnson A."/>
            <person name="Loviza R."/>
            <person name="Walstead R."/>
            <person name="Shah Z."/>
            <person name="Kiflezghi M."/>
            <person name="Wade K."/>
            <person name="Ball S.L."/>
            <person name="Bradley K.W."/>
            <person name="Asai D.J."/>
            <person name="Bowman C.A."/>
            <person name="Russell D.A."/>
            <person name="Pope W.H."/>
            <person name="Jacobs-Sera D."/>
            <person name="Hendrix R.W."/>
            <person name="Hatfull G.F."/>
        </authorList>
    </citation>
    <scope>NUCLEOTIDE SEQUENCE</scope>
</reference>
<feature type="domain" description="RelA/SpoT" evidence="1">
    <location>
        <begin position="298"/>
        <end position="429"/>
    </location>
</feature>
<sequence length="583" mass="64052">MYFVGVDLAWGQRKPTGLAALDDAGRLVHVSTVSTDEEILAGLAPYVEGDCLVGIDAPLVVTNPTGNRPAESALNRDFRAFEAGAHPSNTAKPEFSETPRGALLSKALGLDMDPSSTSRRRAIEVYPHPATVALFRLGRTLKYKNKPGRSLAELKGALRHLMDLVEGLATAETALHVGDHEPWRELARQVAAATRKSELRRVEDQVDAVVCAYVALYVVRRPDDVTVYGDFAEGYIVTPTLPADHQPSARPPRPTPLSRAVQEYAARHPSLQRAGEEFVALVTTILDDGGINYLSVTGRTKSIASFAEKASRTSADGKLLYPDPLTDITDQLGIRVITYVQSDVTAVADLLADQIAVLDDRDMGQETASEGRFGYASRHLVISLDAGRANAPTYAAMHGLGASVQIRTVLQHAWAEFEHDIRYKGTIPDEHVRDFDRRFTLAAGLLELADREFSTIWDRLRPEVTAPSTEPEDDDPRISARELAAFLAGQYSDAGWSRTDHYAWISGLLLELGITSLDELADALRTVDDAQISEQMGYRYPPGAVRRLDDALLAVFRERYLGLHGNVHREALLRTRLDRMSAR</sequence>
<dbReference type="EMBL" id="CZKA01000015">
    <property type="protein sequence ID" value="CUR54982.1"/>
    <property type="molecule type" value="Genomic_DNA"/>
</dbReference>
<name>A0A2P2C2N0_9ZZZZ</name>
<dbReference type="Gene3D" id="1.10.287.860">
    <property type="entry name" value="Nucleotidyltransferase"/>
    <property type="match status" value="1"/>
</dbReference>
<dbReference type="InterPro" id="IPR007362">
    <property type="entry name" value="DUF429"/>
</dbReference>
<dbReference type="InterPro" id="IPR007685">
    <property type="entry name" value="RelA_SpoT"/>
</dbReference>
<protein>
    <submittedName>
        <fullName evidence="2">RelA/SpoT-like protein</fullName>
    </submittedName>
</protein>
<dbReference type="Pfam" id="PF04607">
    <property type="entry name" value="RelA_SpoT"/>
    <property type="match status" value="1"/>
</dbReference>
<dbReference type="Pfam" id="PF04250">
    <property type="entry name" value="DUF429"/>
    <property type="match status" value="1"/>
</dbReference>